<name>A0AA39Q6N8_9AGAR</name>
<dbReference type="AlphaFoldDB" id="A0AA39Q6N8"/>
<accession>A0AA39Q6N8</accession>
<comment type="caution">
    <text evidence="1">The sequence shown here is derived from an EMBL/GenBank/DDBJ whole genome shotgun (WGS) entry which is preliminary data.</text>
</comment>
<dbReference type="Proteomes" id="UP001175228">
    <property type="component" value="Unassembled WGS sequence"/>
</dbReference>
<keyword evidence="2" id="KW-1185">Reference proteome</keyword>
<sequence>MLVHVPAAYDSHACIIIATTITLCCPCSRRYINARIMNILGEEYEMNCLTEQEVLKESIQQRITFTHLGSCVAIIGHIHQDGSMLKIEAILSMGNVNVTLEHKFGQHLTVILELDYLDDESKTILETPTWLSKHPHHSHQGFQASSESQSTDLLFTSHQKFKSSRWMDLTFGTTTICCAPTTPTCPGNDKSQVEKREEACSSLPHKTQKGQQILCSDIIY</sequence>
<proteinExistence type="predicted"/>
<reference evidence="1" key="1">
    <citation type="submission" date="2023-06" db="EMBL/GenBank/DDBJ databases">
        <authorList>
            <consortium name="Lawrence Berkeley National Laboratory"/>
            <person name="Ahrendt S."/>
            <person name="Sahu N."/>
            <person name="Indic B."/>
            <person name="Wong-Bajracharya J."/>
            <person name="Merenyi Z."/>
            <person name="Ke H.-M."/>
            <person name="Monk M."/>
            <person name="Kocsube S."/>
            <person name="Drula E."/>
            <person name="Lipzen A."/>
            <person name="Balint B."/>
            <person name="Henrissat B."/>
            <person name="Andreopoulos B."/>
            <person name="Martin F.M."/>
            <person name="Harder C.B."/>
            <person name="Rigling D."/>
            <person name="Ford K.L."/>
            <person name="Foster G.D."/>
            <person name="Pangilinan J."/>
            <person name="Papanicolaou A."/>
            <person name="Barry K."/>
            <person name="LaButti K."/>
            <person name="Viragh M."/>
            <person name="Koriabine M."/>
            <person name="Yan M."/>
            <person name="Riley R."/>
            <person name="Champramary S."/>
            <person name="Plett K.L."/>
            <person name="Tsai I.J."/>
            <person name="Slot J."/>
            <person name="Sipos G."/>
            <person name="Plett J."/>
            <person name="Nagy L.G."/>
            <person name="Grigoriev I.V."/>
        </authorList>
    </citation>
    <scope>NUCLEOTIDE SEQUENCE</scope>
    <source>
        <strain evidence="1">HWK02</strain>
    </source>
</reference>
<gene>
    <name evidence="1" type="ORF">EDD18DRAFT_1105687</name>
</gene>
<protein>
    <submittedName>
        <fullName evidence="1">Uncharacterized protein</fullName>
    </submittedName>
</protein>
<evidence type="ECO:0000313" key="2">
    <source>
        <dbReference type="Proteomes" id="UP001175228"/>
    </source>
</evidence>
<organism evidence="1 2">
    <name type="scientific">Armillaria luteobubalina</name>
    <dbReference type="NCBI Taxonomy" id="153913"/>
    <lineage>
        <taxon>Eukaryota</taxon>
        <taxon>Fungi</taxon>
        <taxon>Dikarya</taxon>
        <taxon>Basidiomycota</taxon>
        <taxon>Agaricomycotina</taxon>
        <taxon>Agaricomycetes</taxon>
        <taxon>Agaricomycetidae</taxon>
        <taxon>Agaricales</taxon>
        <taxon>Marasmiineae</taxon>
        <taxon>Physalacriaceae</taxon>
        <taxon>Armillaria</taxon>
    </lineage>
</organism>
<dbReference type="EMBL" id="JAUEPU010000015">
    <property type="protein sequence ID" value="KAK0496580.1"/>
    <property type="molecule type" value="Genomic_DNA"/>
</dbReference>
<evidence type="ECO:0000313" key="1">
    <source>
        <dbReference type="EMBL" id="KAK0496580.1"/>
    </source>
</evidence>